<dbReference type="RefSeq" id="WP_251465212.1">
    <property type="nucleotide sequence ID" value="NZ_CP097327.1"/>
</dbReference>
<keyword evidence="8" id="KW-1185">Reference proteome</keyword>
<evidence type="ECO:0000256" key="2">
    <source>
        <dbReference type="ARBA" id="ARBA00022475"/>
    </source>
</evidence>
<accession>A0ABY4ULP3</accession>
<evidence type="ECO:0000256" key="4">
    <source>
        <dbReference type="ARBA" id="ARBA00022989"/>
    </source>
</evidence>
<dbReference type="EMBL" id="CP097327">
    <property type="protein sequence ID" value="USB38688.1"/>
    <property type="molecule type" value="Genomic_DNA"/>
</dbReference>
<evidence type="ECO:0000256" key="5">
    <source>
        <dbReference type="ARBA" id="ARBA00023136"/>
    </source>
</evidence>
<name>A0ABY4ULP3_9GAMM</name>
<evidence type="ECO:0000256" key="6">
    <source>
        <dbReference type="SAM" id="Phobius"/>
    </source>
</evidence>
<evidence type="ECO:0000256" key="1">
    <source>
        <dbReference type="ARBA" id="ARBA00004651"/>
    </source>
</evidence>
<feature type="transmembrane region" description="Helical" evidence="6">
    <location>
        <begin position="103"/>
        <end position="123"/>
    </location>
</feature>
<organism evidence="7 8">
    <name type="scientific">Providencia vermicola</name>
    <dbReference type="NCBI Taxonomy" id="333965"/>
    <lineage>
        <taxon>Bacteria</taxon>
        <taxon>Pseudomonadati</taxon>
        <taxon>Pseudomonadota</taxon>
        <taxon>Gammaproteobacteria</taxon>
        <taxon>Enterobacterales</taxon>
        <taxon>Morganellaceae</taxon>
        <taxon>Providencia</taxon>
    </lineage>
</organism>
<feature type="transmembrane region" description="Helical" evidence="6">
    <location>
        <begin position="135"/>
        <end position="153"/>
    </location>
</feature>
<feature type="transmembrane region" description="Helical" evidence="6">
    <location>
        <begin position="272"/>
        <end position="292"/>
    </location>
</feature>
<keyword evidence="2" id="KW-1003">Cell membrane</keyword>
<dbReference type="InterPro" id="IPR050833">
    <property type="entry name" value="Poly_Biosynth_Transport"/>
</dbReference>
<sequence>MLKKLVGMSGALALAQIVNFIAISYGSKLFGAEEFGKYSYVNSLSLAISVLFYLKADSVILLEAKEDISKTFYHINRYSTLLLFLLLFFIAFTSLVYHDKELIFLTLAGVILAYFNAKFILFGSALIKEDKTSKYGITAVIRPFLMLIGQYIINYIPKVIYPMVIVRILSEIIASIFRRRKEKTDNYEKTKVKSFVLRKKEYFIYGTVASLLNSISQQVPMVILPLKYGYESLAYFSLAFSLTLAPMTLIFSPLRNLLLKKISTINEQKNFVIKYSFILSVPTIIIIIAFNISSDFFIDLVWGKEWEDTAYYMKLIIFWVGSGLVSSPAYCYIILLAKQKKLIKIENIFLFLKLLIVTLAFSYNFELNNVIISFVFLGVLYNVFVMSYSLFFINKNY</sequence>
<dbReference type="Proteomes" id="UP001057142">
    <property type="component" value="Chromosome"/>
</dbReference>
<dbReference type="PANTHER" id="PTHR30250:SF11">
    <property type="entry name" value="O-ANTIGEN TRANSPORTER-RELATED"/>
    <property type="match status" value="1"/>
</dbReference>
<evidence type="ECO:0000313" key="8">
    <source>
        <dbReference type="Proteomes" id="UP001057142"/>
    </source>
</evidence>
<feature type="transmembrane region" description="Helical" evidence="6">
    <location>
        <begin position="202"/>
        <end position="226"/>
    </location>
</feature>
<feature type="transmembrane region" description="Helical" evidence="6">
    <location>
        <begin position="348"/>
        <end position="365"/>
    </location>
</feature>
<protein>
    <submittedName>
        <fullName evidence="7">Oligosaccharide flippase family protein</fullName>
    </submittedName>
</protein>
<feature type="transmembrane region" description="Helical" evidence="6">
    <location>
        <begin position="312"/>
        <end position="336"/>
    </location>
</feature>
<keyword evidence="5 6" id="KW-0472">Membrane</keyword>
<gene>
    <name evidence="7" type="ORF">M5J11_09505</name>
</gene>
<dbReference type="PANTHER" id="PTHR30250">
    <property type="entry name" value="PST FAMILY PREDICTED COLANIC ACID TRANSPORTER"/>
    <property type="match status" value="1"/>
</dbReference>
<evidence type="ECO:0000313" key="7">
    <source>
        <dbReference type="EMBL" id="USB38688.1"/>
    </source>
</evidence>
<feature type="transmembrane region" description="Helical" evidence="6">
    <location>
        <begin position="232"/>
        <end position="251"/>
    </location>
</feature>
<feature type="transmembrane region" description="Helical" evidence="6">
    <location>
        <begin position="75"/>
        <end position="97"/>
    </location>
</feature>
<reference evidence="7" key="1">
    <citation type="journal article" date="2022" name="Front. Microbiol.">
        <title>Identification of a novel aminoglycoside O-nucleotidyltransferase AadA33 in Providencia vermicola.</title>
        <authorList>
            <person name="Feng C."/>
            <person name="Gao M."/>
            <person name="Jiang W."/>
            <person name="Shi W."/>
            <person name="Li A."/>
            <person name="Liu S."/>
            <person name="Zhang L."/>
            <person name="Zhang X."/>
            <person name="Li Q."/>
            <person name="Lin H."/>
            <person name="Lu J."/>
            <person name="Li K."/>
            <person name="Zhang H."/>
            <person name="Hu Y."/>
            <person name="Bao Q."/>
            <person name="Lin X."/>
        </authorList>
    </citation>
    <scope>NUCLEOTIDE SEQUENCE</scope>
    <source>
        <strain evidence="7">P13</strain>
    </source>
</reference>
<feature type="transmembrane region" description="Helical" evidence="6">
    <location>
        <begin position="38"/>
        <end position="54"/>
    </location>
</feature>
<keyword evidence="4 6" id="KW-1133">Transmembrane helix</keyword>
<keyword evidence="3 6" id="KW-0812">Transmembrane</keyword>
<evidence type="ECO:0000256" key="3">
    <source>
        <dbReference type="ARBA" id="ARBA00022692"/>
    </source>
</evidence>
<comment type="subcellular location">
    <subcellularLocation>
        <location evidence="1">Cell membrane</location>
        <topology evidence="1">Multi-pass membrane protein</topology>
    </subcellularLocation>
</comment>
<feature type="transmembrane region" description="Helical" evidence="6">
    <location>
        <begin position="159"/>
        <end position="177"/>
    </location>
</feature>
<dbReference type="Pfam" id="PF13440">
    <property type="entry name" value="Polysacc_synt_3"/>
    <property type="match status" value="1"/>
</dbReference>
<proteinExistence type="predicted"/>
<feature type="transmembrane region" description="Helical" evidence="6">
    <location>
        <begin position="371"/>
        <end position="393"/>
    </location>
</feature>